<dbReference type="InterPro" id="IPR043502">
    <property type="entry name" value="DNA/RNA_pol_sf"/>
</dbReference>
<dbReference type="EMBL" id="BKCJ010393391">
    <property type="protein sequence ID" value="GFA25524.1"/>
    <property type="molecule type" value="Genomic_DNA"/>
</dbReference>
<proteinExistence type="predicted"/>
<name>A0A699JDH6_TANCI</name>
<sequence length="433" mass="50261">MSFGLKNARATYQRLADKAFKNQIGRNLDAYVDDVLIKRHTKQEILREVEETFQTLRRINMKLNPKKCTFGAEEGMFLGHVVNIKGIKACPEKAEAVINLQSPRTLKEIIMLRRIRSKTHSYKPEGGRVHLRPEIRRLTLESIEERDILAVVEEEGYSWMTPLIEYLTKEPWFRCVDPLQAEYVVREIYKGSCSMHLGPRSVVAKDIRSVYYWPTMDKDAQNIIRKCDDFQVYRSIYFRQASIDQQTGQKSQPQLGRRHQSKVSEENKNWVEEVPHVLWVHRTKIKTSNGHTSFSLTYSTKVLIPIEIGMLSLRCAKIDQAINDEALLLNLDILEKEREKATIQKAKSKAKMERYYNAKVCSITFKQGDFVYRSNKTSHANVGRKLGLKREGPYKVVEALEKRAYKIRNSSGDILPRTWNVKDLKNGTFSFPT</sequence>
<dbReference type="InterPro" id="IPR000477">
    <property type="entry name" value="RT_dom"/>
</dbReference>
<reference evidence="3" key="1">
    <citation type="journal article" date="2019" name="Sci. Rep.">
        <title>Draft genome of Tanacetum cinerariifolium, the natural source of mosquito coil.</title>
        <authorList>
            <person name="Yamashiro T."/>
            <person name="Shiraishi A."/>
            <person name="Satake H."/>
            <person name="Nakayama K."/>
        </authorList>
    </citation>
    <scope>NUCLEOTIDE SEQUENCE</scope>
</reference>
<feature type="domain" description="Integrase zinc-binding" evidence="2">
    <location>
        <begin position="181"/>
        <end position="233"/>
    </location>
</feature>
<dbReference type="InterPro" id="IPR043128">
    <property type="entry name" value="Rev_trsase/Diguanyl_cyclase"/>
</dbReference>
<dbReference type="CDD" id="cd01647">
    <property type="entry name" value="RT_LTR"/>
    <property type="match status" value="1"/>
</dbReference>
<dbReference type="SUPFAM" id="SSF56672">
    <property type="entry name" value="DNA/RNA polymerases"/>
    <property type="match status" value="1"/>
</dbReference>
<feature type="domain" description="Reverse transcriptase" evidence="1">
    <location>
        <begin position="1"/>
        <end position="81"/>
    </location>
</feature>
<dbReference type="AlphaFoldDB" id="A0A699JDH6"/>
<dbReference type="Gene3D" id="1.10.340.70">
    <property type="match status" value="1"/>
</dbReference>
<dbReference type="PANTHER" id="PTHR48475">
    <property type="entry name" value="RIBONUCLEASE H"/>
    <property type="match status" value="1"/>
</dbReference>
<gene>
    <name evidence="3" type="ORF">Tci_597496</name>
</gene>
<dbReference type="PANTHER" id="PTHR48475:SF1">
    <property type="entry name" value="RNASE H TYPE-1 DOMAIN-CONTAINING PROTEIN"/>
    <property type="match status" value="1"/>
</dbReference>
<protein>
    <submittedName>
        <fullName evidence="3">Retrovirus-related Pol polyprotein from transposon 297 family</fullName>
    </submittedName>
</protein>
<evidence type="ECO:0000313" key="3">
    <source>
        <dbReference type="EMBL" id="GFA25524.1"/>
    </source>
</evidence>
<evidence type="ECO:0000259" key="2">
    <source>
        <dbReference type="Pfam" id="PF17921"/>
    </source>
</evidence>
<organism evidence="3">
    <name type="scientific">Tanacetum cinerariifolium</name>
    <name type="common">Dalmatian daisy</name>
    <name type="synonym">Chrysanthemum cinerariifolium</name>
    <dbReference type="NCBI Taxonomy" id="118510"/>
    <lineage>
        <taxon>Eukaryota</taxon>
        <taxon>Viridiplantae</taxon>
        <taxon>Streptophyta</taxon>
        <taxon>Embryophyta</taxon>
        <taxon>Tracheophyta</taxon>
        <taxon>Spermatophyta</taxon>
        <taxon>Magnoliopsida</taxon>
        <taxon>eudicotyledons</taxon>
        <taxon>Gunneridae</taxon>
        <taxon>Pentapetalae</taxon>
        <taxon>asterids</taxon>
        <taxon>campanulids</taxon>
        <taxon>Asterales</taxon>
        <taxon>Asteraceae</taxon>
        <taxon>Asteroideae</taxon>
        <taxon>Anthemideae</taxon>
        <taxon>Anthemidinae</taxon>
        <taxon>Tanacetum</taxon>
    </lineage>
</organism>
<dbReference type="Pfam" id="PF17921">
    <property type="entry name" value="Integrase_H2C2"/>
    <property type="match status" value="1"/>
</dbReference>
<comment type="caution">
    <text evidence="3">The sequence shown here is derived from an EMBL/GenBank/DDBJ whole genome shotgun (WGS) entry which is preliminary data.</text>
</comment>
<evidence type="ECO:0000259" key="1">
    <source>
        <dbReference type="Pfam" id="PF00078"/>
    </source>
</evidence>
<dbReference type="InterPro" id="IPR041588">
    <property type="entry name" value="Integrase_H2C2"/>
</dbReference>
<feature type="non-terminal residue" evidence="3">
    <location>
        <position position="433"/>
    </location>
</feature>
<dbReference type="Pfam" id="PF00078">
    <property type="entry name" value="RVT_1"/>
    <property type="match status" value="1"/>
</dbReference>
<accession>A0A699JDH6</accession>
<dbReference type="Gene3D" id="3.30.70.270">
    <property type="match status" value="1"/>
</dbReference>